<dbReference type="Pfam" id="PF14659">
    <property type="entry name" value="Phage_int_SAM_3"/>
    <property type="match status" value="1"/>
</dbReference>
<keyword evidence="2 4" id="KW-0238">DNA-binding</keyword>
<reference evidence="7 8" key="1">
    <citation type="submission" date="2024-01" db="EMBL/GenBank/DDBJ databases">
        <title>Unpublished Manusciprt.</title>
        <authorList>
            <person name="Duman M."/>
            <person name="Valdes E.G."/>
            <person name="Ajmi N."/>
            <person name="Altun S."/>
            <person name="Saticioglu I.B."/>
        </authorList>
    </citation>
    <scope>NUCLEOTIDE SEQUENCE [LARGE SCALE GENOMIC DNA]</scope>
    <source>
        <strain evidence="7 8">139P</strain>
    </source>
</reference>
<evidence type="ECO:0000256" key="2">
    <source>
        <dbReference type="ARBA" id="ARBA00023125"/>
    </source>
</evidence>
<keyword evidence="3" id="KW-0233">DNA recombination</keyword>
<evidence type="ECO:0000313" key="7">
    <source>
        <dbReference type="EMBL" id="MEE1883188.1"/>
    </source>
</evidence>
<dbReference type="RefSeq" id="WP_330126495.1">
    <property type="nucleotide sequence ID" value="NZ_JAZDQQ010000028.1"/>
</dbReference>
<dbReference type="PANTHER" id="PTHR30349">
    <property type="entry name" value="PHAGE INTEGRASE-RELATED"/>
    <property type="match status" value="1"/>
</dbReference>
<accession>A0ABU7GVZ1</accession>
<feature type="domain" description="Core-binding (CB)" evidence="6">
    <location>
        <begin position="70"/>
        <end position="152"/>
    </location>
</feature>
<evidence type="ECO:0000313" key="8">
    <source>
        <dbReference type="Proteomes" id="UP001329505"/>
    </source>
</evidence>
<dbReference type="CDD" id="cd01189">
    <property type="entry name" value="INT_ICEBs1_C_like"/>
    <property type="match status" value="1"/>
</dbReference>
<dbReference type="InterPro" id="IPR002104">
    <property type="entry name" value="Integrase_catalytic"/>
</dbReference>
<dbReference type="InterPro" id="IPR010998">
    <property type="entry name" value="Integrase_recombinase_N"/>
</dbReference>
<dbReference type="PANTHER" id="PTHR30349:SF36">
    <property type="entry name" value="PROPHAGE INTEGRASE INTR-RELATED"/>
    <property type="match status" value="1"/>
</dbReference>
<organism evidence="7 8">
    <name type="scientific">Pseudomonas soli</name>
    <dbReference type="NCBI Taxonomy" id="1306993"/>
    <lineage>
        <taxon>Bacteria</taxon>
        <taxon>Pseudomonadati</taxon>
        <taxon>Pseudomonadota</taxon>
        <taxon>Gammaproteobacteria</taxon>
        <taxon>Pseudomonadales</taxon>
        <taxon>Pseudomonadaceae</taxon>
        <taxon>Pseudomonas</taxon>
    </lineage>
</organism>
<proteinExistence type="predicted"/>
<dbReference type="PROSITE" id="PS51898">
    <property type="entry name" value="TYR_RECOMBINASE"/>
    <property type="match status" value="1"/>
</dbReference>
<evidence type="ECO:0000259" key="6">
    <source>
        <dbReference type="PROSITE" id="PS51900"/>
    </source>
</evidence>
<dbReference type="Pfam" id="PF12167">
    <property type="entry name" value="Arm-DNA-bind_2"/>
    <property type="match status" value="1"/>
</dbReference>
<evidence type="ECO:0000256" key="3">
    <source>
        <dbReference type="ARBA" id="ARBA00023172"/>
    </source>
</evidence>
<feature type="domain" description="Tyr recombinase" evidence="5">
    <location>
        <begin position="173"/>
        <end position="380"/>
    </location>
</feature>
<gene>
    <name evidence="7" type="ORF">V0R55_23790</name>
</gene>
<dbReference type="Pfam" id="PF00589">
    <property type="entry name" value="Phage_integrase"/>
    <property type="match status" value="1"/>
</dbReference>
<dbReference type="SUPFAM" id="SSF56349">
    <property type="entry name" value="DNA breaking-rejoining enzymes"/>
    <property type="match status" value="1"/>
</dbReference>
<dbReference type="InterPro" id="IPR004107">
    <property type="entry name" value="Integrase_SAM-like_N"/>
</dbReference>
<sequence length="389" mass="44696">MADGVEVRGNHIRVYFRYQGELCRETIPGSASPANLANAERLVGIINYEIESGTFDYARHFPNSPRIKTNSLGHYIDLWLEIKRNQMAASGFAMYRSRTEKHIRPRWGAMQADRIDHLDIQHWVQSVLMPELHNKTVREIVSHLRQIFRLYRTRNRSAFDPTDGITISLPDADDPDPFTREEIDAILTHPTERQQEINLSQYMIWSGPRVSEAIALAWEDVDLAAGTVEIRRARVAGQYKVTKTRRSTRKVKLLAPALRALQAQERFTRQLPAELIQVVERDNRTIREQRVRFVFHNTATGEPYRSSDVLRHGWWIGHLEKAGVRQRGPNTCRHTFASQMLSSGLATPEWIADQMGHTSTAMIFRHYAKWISQDGPDVVGVLNQALKLS</sequence>
<dbReference type="EMBL" id="JAZDQQ010000028">
    <property type="protein sequence ID" value="MEE1883188.1"/>
    <property type="molecule type" value="Genomic_DNA"/>
</dbReference>
<evidence type="ECO:0000256" key="4">
    <source>
        <dbReference type="PROSITE-ProRule" id="PRU01248"/>
    </source>
</evidence>
<dbReference type="InterPro" id="IPR050090">
    <property type="entry name" value="Tyrosine_recombinase_XerCD"/>
</dbReference>
<evidence type="ECO:0000256" key="1">
    <source>
        <dbReference type="ARBA" id="ARBA00022908"/>
    </source>
</evidence>
<keyword evidence="8" id="KW-1185">Reference proteome</keyword>
<dbReference type="InterPro" id="IPR011010">
    <property type="entry name" value="DNA_brk_join_enz"/>
</dbReference>
<dbReference type="Gene3D" id="1.10.150.130">
    <property type="match status" value="1"/>
</dbReference>
<dbReference type="Proteomes" id="UP001329505">
    <property type="component" value="Unassembled WGS sequence"/>
</dbReference>
<protein>
    <submittedName>
        <fullName evidence="7">DUF3596 domain-containing protein</fullName>
    </submittedName>
</protein>
<name>A0ABU7GVZ1_9PSED</name>
<evidence type="ECO:0000259" key="5">
    <source>
        <dbReference type="PROSITE" id="PS51898"/>
    </source>
</evidence>
<dbReference type="Gene3D" id="1.10.443.10">
    <property type="entry name" value="Intergrase catalytic core"/>
    <property type="match status" value="1"/>
</dbReference>
<dbReference type="PROSITE" id="PS51900">
    <property type="entry name" value="CB"/>
    <property type="match status" value="1"/>
</dbReference>
<comment type="caution">
    <text evidence="7">The sequence shown here is derived from an EMBL/GenBank/DDBJ whole genome shotgun (WGS) entry which is preliminary data.</text>
</comment>
<keyword evidence="1" id="KW-0229">DNA integration</keyword>
<dbReference type="InterPro" id="IPR044068">
    <property type="entry name" value="CB"/>
</dbReference>
<dbReference type="InterPro" id="IPR013762">
    <property type="entry name" value="Integrase-like_cat_sf"/>
</dbReference>
<dbReference type="InterPro" id="IPR022000">
    <property type="entry name" value="Min27-like_integrase_DNA_bind"/>
</dbReference>